<accession>A0AAV5B666</accession>
<protein>
    <submittedName>
        <fullName evidence="1">Uncharacterized protein</fullName>
    </submittedName>
</protein>
<dbReference type="EMBL" id="BQKC01000001">
    <property type="protein sequence ID" value="GJM56008.1"/>
    <property type="molecule type" value="Genomic_DNA"/>
</dbReference>
<name>A0AAV5B666_9ACTN</name>
<sequence>MPLCPGSAAAAGTCDEGGGVLNAADVSFDKRGCDKALRRWPDLRVRVAAAVETQAQAGFFHCKGAGRWRGCALKECRVNSRDAGSVRIAFSVEGGRATVVYITQTLVRRDFLRELDRFLGEARP</sequence>
<reference evidence="1" key="1">
    <citation type="journal article" date="2022" name="Int. J. Syst. Evol. Microbiol.">
        <title>Granulimonas faecalis gen. nov., sp. nov., and Leptogranulimonas caecicola gen. nov., sp. nov., novel lactate-producing Atopobiaceae bacteria isolated from mouse intestines, and an emended description of the family Atopobiaceae.</title>
        <authorList>
            <person name="Morinaga K."/>
            <person name="Kusada H."/>
            <person name="Sakamoto S."/>
            <person name="Murakami T."/>
            <person name="Toyoda A."/>
            <person name="Mori H."/>
            <person name="Meng X.Y."/>
            <person name="Takashino M."/>
            <person name="Murotomi K."/>
            <person name="Tamaki H."/>
        </authorList>
    </citation>
    <scope>NUCLEOTIDE SEQUENCE</scope>
    <source>
        <strain evidence="1">OPF53</strain>
    </source>
</reference>
<evidence type="ECO:0000313" key="1">
    <source>
        <dbReference type="EMBL" id="GJM56008.1"/>
    </source>
</evidence>
<keyword evidence="2" id="KW-1185">Reference proteome</keyword>
<dbReference type="AlphaFoldDB" id="A0AAV5B666"/>
<dbReference type="Proteomes" id="UP001055025">
    <property type="component" value="Unassembled WGS sequence"/>
</dbReference>
<evidence type="ECO:0000313" key="2">
    <source>
        <dbReference type="Proteomes" id="UP001055025"/>
    </source>
</evidence>
<organism evidence="1 2">
    <name type="scientific">Granulimonas faecalis</name>
    <dbReference type="NCBI Taxonomy" id="2894155"/>
    <lineage>
        <taxon>Bacteria</taxon>
        <taxon>Bacillati</taxon>
        <taxon>Actinomycetota</taxon>
        <taxon>Coriobacteriia</taxon>
        <taxon>Coriobacteriales</taxon>
        <taxon>Kribbibacteriaceae</taxon>
        <taxon>Granulimonas</taxon>
    </lineage>
</organism>
<comment type="caution">
    <text evidence="1">The sequence shown here is derived from an EMBL/GenBank/DDBJ whole genome shotgun (WGS) entry which is preliminary data.</text>
</comment>
<gene>
    <name evidence="1" type="ORF">ATOP_16630</name>
</gene>
<proteinExistence type="predicted"/>